<dbReference type="Gene3D" id="3.40.50.2000">
    <property type="entry name" value="Glycogen Phosphorylase B"/>
    <property type="match status" value="2"/>
</dbReference>
<evidence type="ECO:0000313" key="3">
    <source>
        <dbReference type="EMBL" id="KZP27496.1"/>
    </source>
</evidence>
<comment type="similarity">
    <text evidence="1 2">Belongs to the glycogen phosphorylase family.</text>
</comment>
<comment type="catalytic activity">
    <reaction evidence="2">
        <text>[(1-&gt;4)-alpha-D-glucosyl](n) + phosphate = [(1-&gt;4)-alpha-D-glucosyl](n-1) + alpha-D-glucose 1-phosphate</text>
        <dbReference type="Rhea" id="RHEA:41732"/>
        <dbReference type="Rhea" id="RHEA-COMP:9584"/>
        <dbReference type="Rhea" id="RHEA-COMP:9586"/>
        <dbReference type="ChEBI" id="CHEBI:15444"/>
        <dbReference type="ChEBI" id="CHEBI:43474"/>
        <dbReference type="ChEBI" id="CHEBI:58601"/>
        <dbReference type="EC" id="2.4.1.1"/>
    </reaction>
</comment>
<organism evidence="3 4">
    <name type="scientific">Athelia psychrophila</name>
    <dbReference type="NCBI Taxonomy" id="1759441"/>
    <lineage>
        <taxon>Eukaryota</taxon>
        <taxon>Fungi</taxon>
        <taxon>Dikarya</taxon>
        <taxon>Basidiomycota</taxon>
        <taxon>Agaricomycotina</taxon>
        <taxon>Agaricomycetes</taxon>
        <taxon>Agaricomycetidae</taxon>
        <taxon>Atheliales</taxon>
        <taxon>Atheliaceae</taxon>
        <taxon>Athelia</taxon>
    </lineage>
</organism>
<protein>
    <recommendedName>
        <fullName evidence="2">Alpha-1,4 glucan phosphorylase</fullName>
        <ecNumber evidence="2">2.4.1.1</ecNumber>
    </recommendedName>
</protein>
<gene>
    <name evidence="3" type="ORF">FIBSPDRAFT_948427</name>
</gene>
<keyword evidence="2" id="KW-0119">Carbohydrate metabolism</keyword>
<dbReference type="PANTHER" id="PTHR11468">
    <property type="entry name" value="GLYCOGEN PHOSPHORYLASE"/>
    <property type="match status" value="1"/>
</dbReference>
<sequence length="394" mass="44332">MSQPGPRYSAFSLALGAQTMAVNMGMGMGMGMGMSMGMNMMASFSSDNACPTPIHTYEAGKRQKEIDRYTVAHPLEGMCLSGMRGQVPYHVPFAAHPVGSSVMLPRGVGFQTRLRGFSVDNLVKVEMVLADGRIVIADERETTVGKELRLKQQYFWTAASLADITRRFKNQDKPISAFPEFIAVPRNDTHPQLAIPELMRILIGEEDQSWGHRHQHLLPTRFFLSEVLEKWPVSLLQHVLPRHLQIIFDINLFFMGQVGKKFPSDRERLARMSLIEEGSPQQLHSGLVKTTILKDFVECYGISRFGNVTNGITPRRWLDQRNPTLSALISSTLKIPKEVWLKDLPKLEGLLAHVDANPKLAKAWAEIKQANKERLAHWMQVNLVYLLAESTLSS</sequence>
<dbReference type="InterPro" id="IPR016169">
    <property type="entry name" value="FAD-bd_PCMH_sub2"/>
</dbReference>
<dbReference type="Gene3D" id="3.30.465.10">
    <property type="match status" value="1"/>
</dbReference>
<proteinExistence type="inferred from homology"/>
<reference evidence="3 4" key="1">
    <citation type="journal article" date="2016" name="Mol. Biol. Evol.">
        <title>Comparative Genomics of Early-Diverging Mushroom-Forming Fungi Provides Insights into the Origins of Lignocellulose Decay Capabilities.</title>
        <authorList>
            <person name="Nagy L.G."/>
            <person name="Riley R."/>
            <person name="Tritt A."/>
            <person name="Adam C."/>
            <person name="Daum C."/>
            <person name="Floudas D."/>
            <person name="Sun H."/>
            <person name="Yadav J.S."/>
            <person name="Pangilinan J."/>
            <person name="Larsson K.H."/>
            <person name="Matsuura K."/>
            <person name="Barry K."/>
            <person name="Labutti K."/>
            <person name="Kuo R."/>
            <person name="Ohm R.A."/>
            <person name="Bhattacharya S.S."/>
            <person name="Shirouzu T."/>
            <person name="Yoshinaga Y."/>
            <person name="Martin F.M."/>
            <person name="Grigoriev I.V."/>
            <person name="Hibbett D.S."/>
        </authorList>
    </citation>
    <scope>NUCLEOTIDE SEQUENCE [LARGE SCALE GENOMIC DNA]</scope>
    <source>
        <strain evidence="3 4">CBS 109695</strain>
    </source>
</reference>
<dbReference type="SUPFAM" id="SSF53756">
    <property type="entry name" value="UDP-Glycosyltransferase/glycogen phosphorylase"/>
    <property type="match status" value="1"/>
</dbReference>
<dbReference type="OrthoDB" id="9215500at2759"/>
<dbReference type="EMBL" id="KV417508">
    <property type="protein sequence ID" value="KZP27496.1"/>
    <property type="molecule type" value="Genomic_DNA"/>
</dbReference>
<dbReference type="STRING" id="436010.A0A166QSR8"/>
<evidence type="ECO:0000256" key="1">
    <source>
        <dbReference type="ARBA" id="ARBA00006047"/>
    </source>
</evidence>
<keyword evidence="2" id="KW-0328">Glycosyltransferase</keyword>
<dbReference type="EC" id="2.4.1.1" evidence="2"/>
<dbReference type="Pfam" id="PF00343">
    <property type="entry name" value="Phosphorylase"/>
    <property type="match status" value="1"/>
</dbReference>
<evidence type="ECO:0000313" key="4">
    <source>
        <dbReference type="Proteomes" id="UP000076532"/>
    </source>
</evidence>
<keyword evidence="2" id="KW-0808">Transferase</keyword>
<dbReference type="PANTHER" id="PTHR11468:SF3">
    <property type="entry name" value="GLYCOGEN PHOSPHORYLASE, LIVER FORM"/>
    <property type="match status" value="1"/>
</dbReference>
<dbReference type="GO" id="GO:0005737">
    <property type="term" value="C:cytoplasm"/>
    <property type="evidence" value="ECO:0007669"/>
    <property type="project" value="TreeGrafter"/>
</dbReference>
<comment type="cofactor">
    <cofactor evidence="2">
        <name>pyridoxal 5'-phosphate</name>
        <dbReference type="ChEBI" id="CHEBI:597326"/>
    </cofactor>
</comment>
<accession>A0A166QSR8</accession>
<dbReference type="GO" id="GO:0005980">
    <property type="term" value="P:glycogen catabolic process"/>
    <property type="evidence" value="ECO:0007669"/>
    <property type="project" value="TreeGrafter"/>
</dbReference>
<keyword evidence="2" id="KW-0663">Pyridoxal phosphate</keyword>
<dbReference type="GO" id="GO:0008184">
    <property type="term" value="F:glycogen phosphorylase activity"/>
    <property type="evidence" value="ECO:0007669"/>
    <property type="project" value="InterPro"/>
</dbReference>
<name>A0A166QSR8_9AGAM</name>
<evidence type="ECO:0000256" key="2">
    <source>
        <dbReference type="RuleBase" id="RU000587"/>
    </source>
</evidence>
<dbReference type="AlphaFoldDB" id="A0A166QSR8"/>
<comment type="function">
    <text evidence="2">Allosteric enzyme that catalyzes the rate-limiting step in glycogen catabolism, the phosphorolytic cleavage of glycogen to produce glucose-1-phosphate, and plays a central role in maintaining cellular and organismal glucose homeostasis.</text>
</comment>
<keyword evidence="4" id="KW-1185">Reference proteome</keyword>
<dbReference type="GO" id="GO:0030170">
    <property type="term" value="F:pyridoxal phosphate binding"/>
    <property type="evidence" value="ECO:0007669"/>
    <property type="project" value="TreeGrafter"/>
</dbReference>
<dbReference type="Proteomes" id="UP000076532">
    <property type="component" value="Unassembled WGS sequence"/>
</dbReference>
<dbReference type="InterPro" id="IPR000811">
    <property type="entry name" value="Glyco_trans_35"/>
</dbReference>